<evidence type="ECO:0000256" key="10">
    <source>
        <dbReference type="ARBA" id="ARBA00022741"/>
    </source>
</evidence>
<evidence type="ECO:0000259" key="22">
    <source>
        <dbReference type="PROSITE" id="PS50862"/>
    </source>
</evidence>
<dbReference type="Gene3D" id="3.30.70.890">
    <property type="entry name" value="GHMP kinase, C-terminal domain"/>
    <property type="match status" value="1"/>
</dbReference>
<dbReference type="Pfam" id="PF00288">
    <property type="entry name" value="GHMP_kinases_N"/>
    <property type="match status" value="1"/>
</dbReference>
<dbReference type="CDD" id="cd00770">
    <property type="entry name" value="SerRS_core"/>
    <property type="match status" value="1"/>
</dbReference>
<dbReference type="SUPFAM" id="SSF55060">
    <property type="entry name" value="GHMP Kinase, C-terminal domain"/>
    <property type="match status" value="1"/>
</dbReference>
<dbReference type="FunFam" id="3.30.230.10:FF:000045">
    <property type="entry name" value="4-diphosphocytidyl-2-C-methyl-D-erythritol kinase, chloroplastic"/>
    <property type="match status" value="1"/>
</dbReference>
<evidence type="ECO:0000256" key="14">
    <source>
        <dbReference type="ARBA" id="ARBA00022946"/>
    </source>
</evidence>
<dbReference type="Proteomes" id="UP000775213">
    <property type="component" value="Unassembled WGS sequence"/>
</dbReference>
<dbReference type="Pfam" id="PF08544">
    <property type="entry name" value="GHMP_kinases_C"/>
    <property type="match status" value="1"/>
</dbReference>
<dbReference type="InterPro" id="IPR004424">
    <property type="entry name" value="IspE"/>
</dbReference>
<dbReference type="InterPro" id="IPR015866">
    <property type="entry name" value="Ser-tRNA-synth_1_N"/>
</dbReference>
<evidence type="ECO:0000256" key="19">
    <source>
        <dbReference type="ARBA" id="ARBA00060636"/>
    </source>
</evidence>
<keyword evidence="10" id="KW-0547">Nucleotide-binding</keyword>
<comment type="pathway">
    <text evidence="19">Isoprenoid biosynthesis; isopentenyl diphosphate biosynthesis via DXP pathway; isopentenyl diphosphate from 1-deoxy-D-xylulose 5-phosphate: step 3/6.</text>
</comment>
<evidence type="ECO:0000256" key="4">
    <source>
        <dbReference type="ARBA" id="ARBA00012052"/>
    </source>
</evidence>
<evidence type="ECO:0000256" key="7">
    <source>
        <dbReference type="ARBA" id="ARBA00022598"/>
    </source>
</evidence>
<dbReference type="PANTHER" id="PTHR11778">
    <property type="entry name" value="SERYL-TRNA SYNTHETASE"/>
    <property type="match status" value="1"/>
</dbReference>
<dbReference type="EC" id="2.7.1.148" evidence="4"/>
<dbReference type="SUPFAM" id="SSF46589">
    <property type="entry name" value="tRNA-binding arm"/>
    <property type="match status" value="1"/>
</dbReference>
<feature type="region of interest" description="Disordered" evidence="21">
    <location>
        <begin position="807"/>
        <end position="828"/>
    </location>
</feature>
<dbReference type="InterPro" id="IPR006204">
    <property type="entry name" value="GHMP_kinase_N_dom"/>
</dbReference>
<dbReference type="HAMAP" id="MF_00061">
    <property type="entry name" value="IspE"/>
    <property type="match status" value="1"/>
</dbReference>
<keyword evidence="24" id="KW-1185">Reference proteome</keyword>
<sequence length="882" mass="97247">MASVSNHLISSFSYPRSAASLARRGDSPSVFRREHYSFKSSSDFNGNKFGRILTCAAQTGRRQVEIVYDPEERFNRLADEVDKNTKLSRLTLFSPCKINVFLRITGKREDGFHDLASLFHVISLGDTIKFSLSPSKTKDRLSTNVPGVPVDDRNLIIKALNLYRMKTGTNNFFWIHLDKKVPTGAGLGGGSSNAATALWAANQFSGFLVTEKELQEWSGEIGSDIPFFFSNGAAYCTGRGEVVQDLPHALPTDLPMVLIKPQEACPTAERLHLGKTSSVDPLTLLEKCVQSGISQDVCVNDLEPPAFDVLPSLKKLKQRVLAAGRGQYSAVFMSGSGSTIVGIGSPDPPQFVYDEDEYNDIFISGMISCNYLLSMAPVVCRLPSQLAHFESLSITPALPVFRLKVSPPFLLRAISIPAISEPAANASSHGENATLRPQWKAAIDLKWIRDNKELVAANIRNRNSTANLELVLELYEDFCSLQKEVERMRGERNIVANKMKGRLEPSVRQALVEEGKNLKESLAALEEDLVVLTDKLQLEAQCIPNITHPDVPTGGEEKSVVRHMVGNPPEFKFTAKDHIQLGKELDLFDFDSAAEVSGAKFYYLKNEAVLLEMALINWAISEVSRRGFTPLITPEIVRSSVVEKCGFQPRGDNTQVYSIEDSNQCLIGTAEIPVGGIHMDSIIPDSSLPLKYVAYSHCFRTEAGAAGSATRGLYRVHQFSKVEMFVFCRPNESNLYHEELVKIEEDLFASLGLHFKTLDMATSDLGAPAYRKFDVEAWMPGLERYGEISSASNCTDYQSRRLGIRYRPAPSDPSVAAPKKGKGGASSPTQFVHTLNATACAVPRMIICLLENFQQEDGSVIIPEKLRPFMGGLSTITPKLKS</sequence>
<keyword evidence="12" id="KW-0067">ATP-binding</keyword>
<dbReference type="InterPro" id="IPR036554">
    <property type="entry name" value="GHMP_kinase_C_sf"/>
</dbReference>
<evidence type="ECO:0000256" key="15">
    <source>
        <dbReference type="ARBA" id="ARBA00023146"/>
    </source>
</evidence>
<evidence type="ECO:0000256" key="6">
    <source>
        <dbReference type="ARBA" id="ARBA00022528"/>
    </source>
</evidence>
<evidence type="ECO:0000256" key="17">
    <source>
        <dbReference type="ARBA" id="ARBA00031113"/>
    </source>
</evidence>
<dbReference type="Pfam" id="PF02403">
    <property type="entry name" value="Seryl_tRNA_N"/>
    <property type="match status" value="1"/>
</dbReference>
<dbReference type="InterPro" id="IPR002317">
    <property type="entry name" value="Ser-tRNA-ligase_type_1"/>
</dbReference>
<dbReference type="GO" id="GO:0016114">
    <property type="term" value="P:terpenoid biosynthetic process"/>
    <property type="evidence" value="ECO:0007669"/>
    <property type="project" value="InterPro"/>
</dbReference>
<dbReference type="GO" id="GO:0009507">
    <property type="term" value="C:chloroplast"/>
    <property type="evidence" value="ECO:0007669"/>
    <property type="project" value="UniProtKB-SubCell"/>
</dbReference>
<evidence type="ECO:0000256" key="5">
    <source>
        <dbReference type="ARBA" id="ARBA00012840"/>
    </source>
</evidence>
<name>A0AAV7GCF8_DENCH</name>
<dbReference type="InterPro" id="IPR006195">
    <property type="entry name" value="aa-tRNA-synth_II"/>
</dbReference>
<keyword evidence="7" id="KW-0436">Ligase</keyword>
<dbReference type="SUPFAM" id="SSF54211">
    <property type="entry name" value="Ribosomal protein S5 domain 2-like"/>
    <property type="match status" value="1"/>
</dbReference>
<dbReference type="InterPro" id="IPR020568">
    <property type="entry name" value="Ribosomal_Su5_D2-typ_SF"/>
</dbReference>
<keyword evidence="9" id="KW-0808">Transferase</keyword>
<evidence type="ECO:0000256" key="2">
    <source>
        <dbReference type="ARBA" id="ARBA00004229"/>
    </source>
</evidence>
<dbReference type="InterPro" id="IPR045864">
    <property type="entry name" value="aa-tRNA-synth_II/BPL/LPL"/>
</dbReference>
<evidence type="ECO:0000256" key="3">
    <source>
        <dbReference type="ARBA" id="ARBA00009684"/>
    </source>
</evidence>
<keyword evidence="15" id="KW-0030">Aminoacyl-tRNA synthetase</keyword>
<evidence type="ECO:0000256" key="20">
    <source>
        <dbReference type="SAM" id="Coils"/>
    </source>
</evidence>
<dbReference type="EMBL" id="JAGFBR010000015">
    <property type="protein sequence ID" value="KAH0454136.1"/>
    <property type="molecule type" value="Genomic_DNA"/>
</dbReference>
<dbReference type="FunFam" id="1.10.287.40:FF:000006">
    <property type="entry name" value="Seryl-tRNA synthetase"/>
    <property type="match status" value="1"/>
</dbReference>
<evidence type="ECO:0000256" key="18">
    <source>
        <dbReference type="ARBA" id="ARBA00032554"/>
    </source>
</evidence>
<proteinExistence type="inferred from homology"/>
<keyword evidence="13" id="KW-0648">Protein biosynthesis</keyword>
<protein>
    <recommendedName>
        <fullName evidence="18">4-(cytidine-5'-diphospho)-2-C-methyl-D-erythritol kinase</fullName>
        <ecNumber evidence="4">2.7.1.148</ecNumber>
        <ecNumber evidence="5">6.1.1.11</ecNumber>
    </recommendedName>
    <alternativeName>
        <fullName evidence="17">Seryl-tRNA synthetase</fullName>
    </alternativeName>
</protein>
<dbReference type="Gene3D" id="1.10.287.40">
    <property type="entry name" value="Serine-tRNA synthetase, tRNA binding domain"/>
    <property type="match status" value="1"/>
</dbReference>
<dbReference type="GO" id="GO:0006434">
    <property type="term" value="P:seryl-tRNA aminoacylation"/>
    <property type="evidence" value="ECO:0007669"/>
    <property type="project" value="InterPro"/>
</dbReference>
<evidence type="ECO:0000256" key="9">
    <source>
        <dbReference type="ARBA" id="ARBA00022679"/>
    </source>
</evidence>
<dbReference type="PROSITE" id="PS50862">
    <property type="entry name" value="AA_TRNA_LIGASE_II"/>
    <property type="match status" value="1"/>
</dbReference>
<dbReference type="GO" id="GO:0004828">
    <property type="term" value="F:serine-tRNA ligase activity"/>
    <property type="evidence" value="ECO:0007669"/>
    <property type="project" value="UniProtKB-EC"/>
</dbReference>
<dbReference type="GO" id="GO:0050515">
    <property type="term" value="F:4-(cytidine 5'-diphospho)-2-C-methyl-D-erythritol kinase activity"/>
    <property type="evidence" value="ECO:0007669"/>
    <property type="project" value="UniProtKB-EC"/>
</dbReference>
<evidence type="ECO:0000313" key="24">
    <source>
        <dbReference type="Proteomes" id="UP000775213"/>
    </source>
</evidence>
<comment type="subcellular location">
    <subcellularLocation>
        <location evidence="2">Plastid</location>
        <location evidence="2">Chloroplast</location>
    </subcellularLocation>
</comment>
<evidence type="ECO:0000313" key="23">
    <source>
        <dbReference type="EMBL" id="KAH0454136.1"/>
    </source>
</evidence>
<dbReference type="FunFam" id="3.30.930.10:FF:000055">
    <property type="entry name" value="Serine--tRNA ligase"/>
    <property type="match status" value="1"/>
</dbReference>
<dbReference type="EC" id="6.1.1.11" evidence="5"/>
<keyword evidence="11" id="KW-0418">Kinase</keyword>
<gene>
    <name evidence="23" type="ORF">IEQ34_016060</name>
</gene>
<dbReference type="InterPro" id="IPR010978">
    <property type="entry name" value="tRNA-bd_arm"/>
</dbReference>
<evidence type="ECO:0000256" key="8">
    <source>
        <dbReference type="ARBA" id="ARBA00022640"/>
    </source>
</evidence>
<dbReference type="InterPro" id="IPR042103">
    <property type="entry name" value="SerRS_1_N_sf"/>
</dbReference>
<organism evidence="23 24">
    <name type="scientific">Dendrobium chrysotoxum</name>
    <name type="common">Orchid</name>
    <dbReference type="NCBI Taxonomy" id="161865"/>
    <lineage>
        <taxon>Eukaryota</taxon>
        <taxon>Viridiplantae</taxon>
        <taxon>Streptophyta</taxon>
        <taxon>Embryophyta</taxon>
        <taxon>Tracheophyta</taxon>
        <taxon>Spermatophyta</taxon>
        <taxon>Magnoliopsida</taxon>
        <taxon>Liliopsida</taxon>
        <taxon>Asparagales</taxon>
        <taxon>Orchidaceae</taxon>
        <taxon>Epidendroideae</taxon>
        <taxon>Malaxideae</taxon>
        <taxon>Dendrobiinae</taxon>
        <taxon>Dendrobium</taxon>
    </lineage>
</organism>
<dbReference type="InterPro" id="IPR014721">
    <property type="entry name" value="Ribsml_uS5_D2-typ_fold_subgr"/>
</dbReference>
<keyword evidence="16" id="KW-0414">Isoprene biosynthesis</keyword>
<dbReference type="InterPro" id="IPR002314">
    <property type="entry name" value="aa-tRNA-synt_IIb"/>
</dbReference>
<feature type="domain" description="Aminoacyl-transfer RNA synthetases class-II family profile" evidence="22">
    <location>
        <begin position="577"/>
        <end position="863"/>
    </location>
</feature>
<reference evidence="23 24" key="1">
    <citation type="journal article" date="2021" name="Hortic Res">
        <title>Chromosome-scale assembly of the Dendrobium chrysotoxum genome enhances the understanding of orchid evolution.</title>
        <authorList>
            <person name="Zhang Y."/>
            <person name="Zhang G.Q."/>
            <person name="Zhang D."/>
            <person name="Liu X.D."/>
            <person name="Xu X.Y."/>
            <person name="Sun W.H."/>
            <person name="Yu X."/>
            <person name="Zhu X."/>
            <person name="Wang Z.W."/>
            <person name="Zhao X."/>
            <person name="Zhong W.Y."/>
            <person name="Chen H."/>
            <person name="Yin W.L."/>
            <person name="Huang T."/>
            <person name="Niu S.C."/>
            <person name="Liu Z.J."/>
        </authorList>
    </citation>
    <scope>NUCLEOTIDE SEQUENCE [LARGE SCALE GENOMIC DNA]</scope>
    <source>
        <strain evidence="23">Lindl</strain>
    </source>
</reference>
<keyword evidence="14" id="KW-0809">Transit peptide</keyword>
<accession>A0AAV7GCF8</accession>
<keyword evidence="20" id="KW-0175">Coiled coil</keyword>
<dbReference type="SUPFAM" id="SSF55681">
    <property type="entry name" value="Class II aaRS and biotin synthetases"/>
    <property type="match status" value="1"/>
</dbReference>
<dbReference type="InterPro" id="IPR013750">
    <property type="entry name" value="GHMP_kinase_C_dom"/>
</dbReference>
<feature type="coiled-coil region" evidence="20">
    <location>
        <begin position="508"/>
        <end position="535"/>
    </location>
</feature>
<evidence type="ECO:0000256" key="21">
    <source>
        <dbReference type="SAM" id="MobiDB-lite"/>
    </source>
</evidence>
<dbReference type="Gene3D" id="3.30.230.10">
    <property type="match status" value="1"/>
</dbReference>
<dbReference type="GO" id="GO:0005524">
    <property type="term" value="F:ATP binding"/>
    <property type="evidence" value="ECO:0007669"/>
    <property type="project" value="UniProtKB-KW"/>
</dbReference>
<keyword evidence="8" id="KW-0934">Plastid</keyword>
<dbReference type="InterPro" id="IPR033729">
    <property type="entry name" value="SerRS_core"/>
</dbReference>
<keyword evidence="6" id="KW-0150">Chloroplast</keyword>
<dbReference type="PRINTS" id="PR00981">
    <property type="entry name" value="TRNASYNTHSER"/>
</dbReference>
<dbReference type="FunFam" id="3.30.70.890:FF:000009">
    <property type="entry name" value="4-diphosphocytidyl-2-C-methyl-D-erythritol kinase, chloroplastic"/>
    <property type="match status" value="1"/>
</dbReference>
<dbReference type="NCBIfam" id="TIGR00154">
    <property type="entry name" value="ispE"/>
    <property type="match status" value="1"/>
</dbReference>
<comment type="catalytic activity">
    <reaction evidence="1">
        <text>4-CDP-2-C-methyl-D-erythritol + ATP = 4-CDP-2-C-methyl-D-erythritol 2-phosphate + ADP + H(+)</text>
        <dbReference type="Rhea" id="RHEA:18437"/>
        <dbReference type="ChEBI" id="CHEBI:15378"/>
        <dbReference type="ChEBI" id="CHEBI:30616"/>
        <dbReference type="ChEBI" id="CHEBI:57823"/>
        <dbReference type="ChEBI" id="CHEBI:57919"/>
        <dbReference type="ChEBI" id="CHEBI:456216"/>
        <dbReference type="EC" id="2.7.1.148"/>
    </reaction>
</comment>
<evidence type="ECO:0000256" key="13">
    <source>
        <dbReference type="ARBA" id="ARBA00022917"/>
    </source>
</evidence>
<dbReference type="AlphaFoldDB" id="A0AAV7GCF8"/>
<dbReference type="NCBIfam" id="TIGR00414">
    <property type="entry name" value="serS"/>
    <property type="match status" value="1"/>
</dbReference>
<dbReference type="Pfam" id="PF00587">
    <property type="entry name" value="tRNA-synt_2b"/>
    <property type="match status" value="1"/>
</dbReference>
<comment type="similarity">
    <text evidence="3">Belongs to the GHMP kinase family. IspE subfamily.</text>
</comment>
<comment type="caution">
    <text evidence="23">The sequence shown here is derived from an EMBL/GenBank/DDBJ whole genome shotgun (WGS) entry which is preliminary data.</text>
</comment>
<evidence type="ECO:0000256" key="1">
    <source>
        <dbReference type="ARBA" id="ARBA00001304"/>
    </source>
</evidence>
<evidence type="ECO:0000256" key="12">
    <source>
        <dbReference type="ARBA" id="ARBA00022840"/>
    </source>
</evidence>
<evidence type="ECO:0000256" key="16">
    <source>
        <dbReference type="ARBA" id="ARBA00023229"/>
    </source>
</evidence>
<evidence type="ECO:0000256" key="11">
    <source>
        <dbReference type="ARBA" id="ARBA00022777"/>
    </source>
</evidence>
<dbReference type="Gene3D" id="3.30.930.10">
    <property type="entry name" value="Bira Bifunctional Protein, Domain 2"/>
    <property type="match status" value="1"/>
</dbReference>